<name>A0A811Q5W2_9POAL</name>
<dbReference type="Proteomes" id="UP000604825">
    <property type="component" value="Unassembled WGS sequence"/>
</dbReference>
<feature type="region of interest" description="Disordered" evidence="1">
    <location>
        <begin position="1"/>
        <end position="27"/>
    </location>
</feature>
<dbReference type="AlphaFoldDB" id="A0A811Q5W2"/>
<protein>
    <recommendedName>
        <fullName evidence="2">DUF6598 domain-containing protein</fullName>
    </recommendedName>
</protein>
<dbReference type="PANTHER" id="PTHR33065:SF176">
    <property type="entry name" value="DUF6598 DOMAIN-CONTAINING PROTEIN"/>
    <property type="match status" value="1"/>
</dbReference>
<evidence type="ECO:0000256" key="1">
    <source>
        <dbReference type="SAM" id="MobiDB-lite"/>
    </source>
</evidence>
<dbReference type="InterPro" id="IPR046533">
    <property type="entry name" value="DUF6598"/>
</dbReference>
<organism evidence="3 4">
    <name type="scientific">Miscanthus lutarioriparius</name>
    <dbReference type="NCBI Taxonomy" id="422564"/>
    <lineage>
        <taxon>Eukaryota</taxon>
        <taxon>Viridiplantae</taxon>
        <taxon>Streptophyta</taxon>
        <taxon>Embryophyta</taxon>
        <taxon>Tracheophyta</taxon>
        <taxon>Spermatophyta</taxon>
        <taxon>Magnoliopsida</taxon>
        <taxon>Liliopsida</taxon>
        <taxon>Poales</taxon>
        <taxon>Poaceae</taxon>
        <taxon>PACMAD clade</taxon>
        <taxon>Panicoideae</taxon>
        <taxon>Andropogonodae</taxon>
        <taxon>Andropogoneae</taxon>
        <taxon>Saccharinae</taxon>
        <taxon>Miscanthus</taxon>
    </lineage>
</organism>
<sequence length="430" mass="47837">MASSTGVKSMDLGKTERRQLNPSTNDFIIPLGKGSAITQDMNKVEDIDSTNKVITRYSHFPPANSAEDEKRGTMNAISGDEDTCRTALEVIDSKPDADAAGGTVGITGYELRSNDNDKQRRAAPVPDYSNDDDDDVPPMLILHYSSHRDGSIYRDIDNCWKRDFGITNRNETPLEAMRFSHSTDCIIRDGICKHTAWNMLQIFSLRLAKIPVEHGSVELYGYIAARDALDSLLNYFINVSRDDPIIVKQGSLIYMSGPKRGILHLDATVIEYDMKIKTGKHENEDLQLIDGVSTVDSADTWDCHPFTDRIHGDCGAIDVTAACIYYAVEATVEVAILQVQGSFNMRLSCFTSGIHKEIRLFNGAIGEPCGLKRFVVAVHVNAQIVLKFKLDADSCLHRCSFKANRHGHDNQEIKTDFALIAVKVTWSTIW</sequence>
<dbReference type="PANTHER" id="PTHR33065">
    <property type="entry name" value="OS07G0486400 PROTEIN"/>
    <property type="match status" value="1"/>
</dbReference>
<dbReference type="EMBL" id="CAJGYO010000008">
    <property type="protein sequence ID" value="CAD6252023.1"/>
    <property type="molecule type" value="Genomic_DNA"/>
</dbReference>
<accession>A0A811Q5W2</accession>
<feature type="domain" description="DUF6598" evidence="2">
    <location>
        <begin position="199"/>
        <end position="424"/>
    </location>
</feature>
<proteinExistence type="predicted"/>
<evidence type="ECO:0000313" key="4">
    <source>
        <dbReference type="Proteomes" id="UP000604825"/>
    </source>
</evidence>
<evidence type="ECO:0000259" key="2">
    <source>
        <dbReference type="Pfam" id="PF20241"/>
    </source>
</evidence>
<reference evidence="3" key="1">
    <citation type="submission" date="2020-10" db="EMBL/GenBank/DDBJ databases">
        <authorList>
            <person name="Han B."/>
            <person name="Lu T."/>
            <person name="Zhao Q."/>
            <person name="Huang X."/>
            <person name="Zhao Y."/>
        </authorList>
    </citation>
    <scope>NUCLEOTIDE SEQUENCE</scope>
</reference>
<feature type="region of interest" description="Disordered" evidence="1">
    <location>
        <begin position="108"/>
        <end position="132"/>
    </location>
</feature>
<dbReference type="Pfam" id="PF20241">
    <property type="entry name" value="DUF6598"/>
    <property type="match status" value="1"/>
</dbReference>
<keyword evidence="4" id="KW-1185">Reference proteome</keyword>
<dbReference type="OrthoDB" id="682945at2759"/>
<evidence type="ECO:0000313" key="3">
    <source>
        <dbReference type="EMBL" id="CAD6252023.1"/>
    </source>
</evidence>
<comment type="caution">
    <text evidence="3">The sequence shown here is derived from an EMBL/GenBank/DDBJ whole genome shotgun (WGS) entry which is preliminary data.</text>
</comment>
<gene>
    <name evidence="3" type="ORF">NCGR_LOCUS35753</name>
</gene>